<name>A0A383VYM5_TETOB</name>
<proteinExistence type="predicted"/>
<feature type="compositionally biased region" description="Low complexity" evidence="1">
    <location>
        <begin position="45"/>
        <end position="56"/>
    </location>
</feature>
<reference evidence="2 3" key="1">
    <citation type="submission" date="2016-10" db="EMBL/GenBank/DDBJ databases">
        <authorList>
            <person name="Cai Z."/>
        </authorList>
    </citation>
    <scope>NUCLEOTIDE SEQUENCE [LARGE SCALE GENOMIC DNA]</scope>
</reference>
<feature type="compositionally biased region" description="Low complexity" evidence="1">
    <location>
        <begin position="24"/>
        <end position="34"/>
    </location>
</feature>
<evidence type="ECO:0000256" key="1">
    <source>
        <dbReference type="SAM" id="MobiDB-lite"/>
    </source>
</evidence>
<keyword evidence="3" id="KW-1185">Reference proteome</keyword>
<dbReference type="AlphaFoldDB" id="A0A383VYM5"/>
<feature type="region of interest" description="Disordered" evidence="1">
    <location>
        <begin position="24"/>
        <end position="90"/>
    </location>
</feature>
<accession>A0A383VYM5</accession>
<evidence type="ECO:0000313" key="2">
    <source>
        <dbReference type="EMBL" id="SZX69864.1"/>
    </source>
</evidence>
<gene>
    <name evidence="2" type="ORF">BQ4739_LOCUS10134</name>
</gene>
<feature type="compositionally biased region" description="Acidic residues" evidence="1">
    <location>
        <begin position="80"/>
        <end position="90"/>
    </location>
</feature>
<dbReference type="EMBL" id="FNXT01000961">
    <property type="protein sequence ID" value="SZX69864.1"/>
    <property type="molecule type" value="Genomic_DNA"/>
</dbReference>
<dbReference type="Proteomes" id="UP000256970">
    <property type="component" value="Unassembled WGS sequence"/>
</dbReference>
<protein>
    <submittedName>
        <fullName evidence="2">Uncharacterized protein</fullName>
    </submittedName>
</protein>
<sequence>MQAITGSLRGLAVPACGTTAAIPTAAPAAAAAPTSTGKKRKHGTAIMAAAAAAAEADNSKKQKVQKPSPAVSDGRPGVWLDEDEAGDDGG</sequence>
<evidence type="ECO:0000313" key="3">
    <source>
        <dbReference type="Proteomes" id="UP000256970"/>
    </source>
</evidence>
<organism evidence="2 3">
    <name type="scientific">Tetradesmus obliquus</name>
    <name type="common">Green alga</name>
    <name type="synonym">Acutodesmus obliquus</name>
    <dbReference type="NCBI Taxonomy" id="3088"/>
    <lineage>
        <taxon>Eukaryota</taxon>
        <taxon>Viridiplantae</taxon>
        <taxon>Chlorophyta</taxon>
        <taxon>core chlorophytes</taxon>
        <taxon>Chlorophyceae</taxon>
        <taxon>CS clade</taxon>
        <taxon>Sphaeropleales</taxon>
        <taxon>Scenedesmaceae</taxon>
        <taxon>Tetradesmus</taxon>
    </lineage>
</organism>